<protein>
    <submittedName>
        <fullName evidence="3">ADP-ribosylation factor-like protein 6-interacting protein 6</fullName>
    </submittedName>
</protein>
<dbReference type="InterPro" id="IPR029383">
    <property type="entry name" value="ARL6IP6"/>
</dbReference>
<keyword evidence="1" id="KW-0812">Transmembrane</keyword>
<dbReference type="RefSeq" id="XP_034241813.1">
    <property type="nucleotide sequence ID" value="XM_034385922.1"/>
</dbReference>
<keyword evidence="1" id="KW-0472">Membrane</keyword>
<evidence type="ECO:0000256" key="1">
    <source>
        <dbReference type="SAM" id="Phobius"/>
    </source>
</evidence>
<accession>A0A6P8YPD1</accession>
<feature type="transmembrane region" description="Helical" evidence="1">
    <location>
        <begin position="12"/>
        <end position="32"/>
    </location>
</feature>
<dbReference type="KEGG" id="tpal:117645647"/>
<feature type="transmembrane region" description="Helical" evidence="1">
    <location>
        <begin position="80"/>
        <end position="105"/>
    </location>
</feature>
<dbReference type="GeneID" id="117645647"/>
<evidence type="ECO:0000313" key="3">
    <source>
        <dbReference type="RefSeq" id="XP_034241813.1"/>
    </source>
</evidence>
<feature type="transmembrane region" description="Helical" evidence="1">
    <location>
        <begin position="38"/>
        <end position="59"/>
    </location>
</feature>
<keyword evidence="1" id="KW-1133">Transmembrane helix</keyword>
<proteinExistence type="predicted"/>
<gene>
    <name evidence="3" type="primary">LOC117645647</name>
</gene>
<dbReference type="InParanoid" id="A0A6P8YPD1"/>
<organism evidence="3">
    <name type="scientific">Thrips palmi</name>
    <name type="common">Melon thrips</name>
    <dbReference type="NCBI Taxonomy" id="161013"/>
    <lineage>
        <taxon>Eukaryota</taxon>
        <taxon>Metazoa</taxon>
        <taxon>Ecdysozoa</taxon>
        <taxon>Arthropoda</taxon>
        <taxon>Hexapoda</taxon>
        <taxon>Insecta</taxon>
        <taxon>Pterygota</taxon>
        <taxon>Neoptera</taxon>
        <taxon>Paraneoptera</taxon>
        <taxon>Thysanoptera</taxon>
        <taxon>Terebrantia</taxon>
        <taxon>Thripoidea</taxon>
        <taxon>Thripidae</taxon>
        <taxon>Thrips</taxon>
    </lineage>
</organism>
<keyword evidence="2" id="KW-1185">Reference proteome</keyword>
<dbReference type="Pfam" id="PF15062">
    <property type="entry name" value="ARL6IP6"/>
    <property type="match status" value="1"/>
</dbReference>
<name>A0A6P8YPD1_THRPL</name>
<sequence length="113" mass="12281">MKHRQTMQSRGAWLQTATSAGTFILGVPLWMWTMISSLTFVPIACALAMAVVTWCTVFLDRCIPGVSPPSSLPVEKHWALTPSTFHLGHAIAVVNGFLLTLLFYFGGSDSPSV</sequence>
<reference evidence="3" key="1">
    <citation type="submission" date="2025-08" db="UniProtKB">
        <authorList>
            <consortium name="RefSeq"/>
        </authorList>
    </citation>
    <scope>IDENTIFICATION</scope>
    <source>
        <tissue evidence="3">Total insect</tissue>
    </source>
</reference>
<dbReference type="AlphaFoldDB" id="A0A6P8YPD1"/>
<dbReference type="Proteomes" id="UP000515158">
    <property type="component" value="Unplaced"/>
</dbReference>
<evidence type="ECO:0000313" key="2">
    <source>
        <dbReference type="Proteomes" id="UP000515158"/>
    </source>
</evidence>